<dbReference type="Proteomes" id="UP000734854">
    <property type="component" value="Unassembled WGS sequence"/>
</dbReference>
<dbReference type="EMBL" id="JACMSC010000012">
    <property type="protein sequence ID" value="KAG6495715.1"/>
    <property type="molecule type" value="Genomic_DNA"/>
</dbReference>
<organism evidence="2 3">
    <name type="scientific">Zingiber officinale</name>
    <name type="common">Ginger</name>
    <name type="synonym">Amomum zingiber</name>
    <dbReference type="NCBI Taxonomy" id="94328"/>
    <lineage>
        <taxon>Eukaryota</taxon>
        <taxon>Viridiplantae</taxon>
        <taxon>Streptophyta</taxon>
        <taxon>Embryophyta</taxon>
        <taxon>Tracheophyta</taxon>
        <taxon>Spermatophyta</taxon>
        <taxon>Magnoliopsida</taxon>
        <taxon>Liliopsida</taxon>
        <taxon>Zingiberales</taxon>
        <taxon>Zingiberaceae</taxon>
        <taxon>Zingiber</taxon>
    </lineage>
</organism>
<reference evidence="2 3" key="1">
    <citation type="submission" date="2020-08" db="EMBL/GenBank/DDBJ databases">
        <title>Plant Genome Project.</title>
        <authorList>
            <person name="Zhang R.-G."/>
        </authorList>
    </citation>
    <scope>NUCLEOTIDE SEQUENCE [LARGE SCALE GENOMIC DNA]</scope>
    <source>
        <tissue evidence="2">Rhizome</tissue>
    </source>
</reference>
<comment type="caution">
    <text evidence="2">The sequence shown here is derived from an EMBL/GenBank/DDBJ whole genome shotgun (WGS) entry which is preliminary data.</text>
</comment>
<evidence type="ECO:0000313" key="3">
    <source>
        <dbReference type="Proteomes" id="UP000734854"/>
    </source>
</evidence>
<accession>A0A8J5KYX2</accession>
<keyword evidence="3" id="KW-1185">Reference proteome</keyword>
<proteinExistence type="predicted"/>
<evidence type="ECO:0000256" key="1">
    <source>
        <dbReference type="SAM" id="Phobius"/>
    </source>
</evidence>
<evidence type="ECO:0000313" key="2">
    <source>
        <dbReference type="EMBL" id="KAG6495715.1"/>
    </source>
</evidence>
<keyword evidence="1" id="KW-0472">Membrane</keyword>
<protein>
    <submittedName>
        <fullName evidence="2">Uncharacterized protein</fullName>
    </submittedName>
</protein>
<dbReference type="AlphaFoldDB" id="A0A8J5KYX2"/>
<sequence length="65" mass="8007">MGTLCLWKYINTWAIMILLEMVSFFLFYTRIILFVVNSLSSFKMKYLNLFFLKDHHYFFSVLMYL</sequence>
<feature type="transmembrane region" description="Helical" evidence="1">
    <location>
        <begin position="12"/>
        <end position="36"/>
    </location>
</feature>
<name>A0A8J5KYX2_ZINOF</name>
<keyword evidence="1" id="KW-0812">Transmembrane</keyword>
<keyword evidence="1" id="KW-1133">Transmembrane helix</keyword>
<gene>
    <name evidence="2" type="ORF">ZIOFF_043541</name>
</gene>